<gene>
    <name evidence="4" type="ORF">Z969_04835</name>
</gene>
<dbReference type="Proteomes" id="UP000030016">
    <property type="component" value="Unassembled WGS sequence"/>
</dbReference>
<feature type="chain" id="PRO_5041661813" description="DUF4878 domain-containing protein" evidence="2">
    <location>
        <begin position="23"/>
        <end position="200"/>
    </location>
</feature>
<dbReference type="PROSITE" id="PS51257">
    <property type="entry name" value="PROKAR_LIPOPROTEIN"/>
    <property type="match status" value="1"/>
</dbReference>
<dbReference type="RefSeq" id="WP_039249446.1">
    <property type="nucleotide sequence ID" value="NZ_JDRX01000007.1"/>
</dbReference>
<dbReference type="EMBL" id="JDRX01000007">
    <property type="protein sequence ID" value="KGN02596.1"/>
    <property type="molecule type" value="Genomic_DNA"/>
</dbReference>
<dbReference type="AlphaFoldDB" id="A0AA88ZTX1"/>
<evidence type="ECO:0000256" key="2">
    <source>
        <dbReference type="SAM" id="SignalP"/>
    </source>
</evidence>
<name>A0AA88ZTX1_CLONO</name>
<feature type="region of interest" description="Disordered" evidence="1">
    <location>
        <begin position="57"/>
        <end position="76"/>
    </location>
</feature>
<evidence type="ECO:0000259" key="3">
    <source>
        <dbReference type="Pfam" id="PF12870"/>
    </source>
</evidence>
<evidence type="ECO:0000313" key="4">
    <source>
        <dbReference type="EMBL" id="KGN02596.1"/>
    </source>
</evidence>
<comment type="caution">
    <text evidence="4">The sequence shown here is derived from an EMBL/GenBank/DDBJ whole genome shotgun (WGS) entry which is preliminary data.</text>
</comment>
<protein>
    <recommendedName>
        <fullName evidence="3">DUF4878 domain-containing protein</fullName>
    </recommendedName>
</protein>
<feature type="domain" description="DUF4878" evidence="3">
    <location>
        <begin position="22"/>
        <end position="106"/>
    </location>
</feature>
<feature type="signal peptide" evidence="2">
    <location>
        <begin position="1"/>
        <end position="22"/>
    </location>
</feature>
<evidence type="ECO:0000313" key="5">
    <source>
        <dbReference type="Proteomes" id="UP000030016"/>
    </source>
</evidence>
<dbReference type="Pfam" id="PF12870">
    <property type="entry name" value="DUF4878"/>
    <property type="match status" value="1"/>
</dbReference>
<sequence>MKKSTKVIISLMLCVLTISLFGCGVKTPSDTVKEYLEQVKKGENGDFTNLLNNTLEKGEQNKEKSKEQNKDSKADKKISDDMKKITYTINSEKIDNDTAKVNVKVNGPDLATVMGEYIQKSLVTAFSQAFSNDGKSEKDMDKVYEDILMQCLNSMKFTERTEDISLTKVDGKWKINSDGNLTKLLVNIDDSFFNSEKKGK</sequence>
<accession>A0AA88ZTX1</accession>
<proteinExistence type="predicted"/>
<reference evidence="4 5" key="1">
    <citation type="submission" date="2014-01" db="EMBL/GenBank/DDBJ databases">
        <title>Plasmidome dynamics in the species complex Clostridium novyi sensu lato converts strains of independent lineages into distinctly different pathogens.</title>
        <authorList>
            <person name="Skarin H."/>
            <person name="Segerman B."/>
        </authorList>
    </citation>
    <scope>NUCLEOTIDE SEQUENCE [LARGE SCALE GENOMIC DNA]</scope>
    <source>
        <strain evidence="4 5">4570</strain>
    </source>
</reference>
<dbReference type="Gene3D" id="3.10.450.50">
    <property type="match status" value="1"/>
</dbReference>
<dbReference type="InterPro" id="IPR024267">
    <property type="entry name" value="DUF4878"/>
</dbReference>
<keyword evidence="2" id="KW-0732">Signal</keyword>
<evidence type="ECO:0000256" key="1">
    <source>
        <dbReference type="SAM" id="MobiDB-lite"/>
    </source>
</evidence>
<organism evidence="4 5">
    <name type="scientific">Clostridium novyi A str. 4570</name>
    <dbReference type="NCBI Taxonomy" id="1444290"/>
    <lineage>
        <taxon>Bacteria</taxon>
        <taxon>Bacillati</taxon>
        <taxon>Bacillota</taxon>
        <taxon>Clostridia</taxon>
        <taxon>Eubacteriales</taxon>
        <taxon>Clostridiaceae</taxon>
        <taxon>Clostridium</taxon>
    </lineage>
</organism>